<comment type="caution">
    <text evidence="3">The sequence shown here is derived from an EMBL/GenBank/DDBJ whole genome shotgun (WGS) entry which is preliminary data.</text>
</comment>
<dbReference type="STRING" id="48936.NJ75_01723"/>
<accession>A0A0B9AC20</accession>
<proteinExistence type="inferred from homology"/>
<dbReference type="Proteomes" id="UP000031338">
    <property type="component" value="Unassembled WGS sequence"/>
</dbReference>
<protein>
    <submittedName>
        <fullName evidence="3">Putative ubiquinol-cytochrome C chaperone</fullName>
    </submittedName>
</protein>
<sequence length="172" mass="19133">MSLLTKLFGRKQDDRAVARPLWHRTVEIAREKEWYRDCGVADTVGGRFDMITLILSVVLIRMERDAELVEPSVRLTELFVEDMDGQLRESGVGDVIVGKRVGQLMSVLGGRLGAYREALAARDEALMAEAISRNVTLHDGTDPLLLTRRVRAFAAGLDLVPAFRVLDAEIGK</sequence>
<organism evidence="3 4">
    <name type="scientific">Novosphingobium subterraneum</name>
    <dbReference type="NCBI Taxonomy" id="48936"/>
    <lineage>
        <taxon>Bacteria</taxon>
        <taxon>Pseudomonadati</taxon>
        <taxon>Pseudomonadota</taxon>
        <taxon>Alphaproteobacteria</taxon>
        <taxon>Sphingomonadales</taxon>
        <taxon>Sphingomonadaceae</taxon>
        <taxon>Novosphingobium</taxon>
    </lineage>
</organism>
<dbReference type="AlphaFoldDB" id="A0A0B9AC20"/>
<feature type="domain" description="Ubiquinol-cytochrome c chaperone" evidence="2">
    <location>
        <begin position="36"/>
        <end position="138"/>
    </location>
</feature>
<dbReference type="InterPro" id="IPR021150">
    <property type="entry name" value="Ubiq_cyt_c_chap"/>
</dbReference>
<evidence type="ECO:0000256" key="1">
    <source>
        <dbReference type="ARBA" id="ARBA00006436"/>
    </source>
</evidence>
<gene>
    <name evidence="3" type="ORF">NJ75_01723</name>
</gene>
<dbReference type="Pfam" id="PF03981">
    <property type="entry name" value="Ubiq_cyt_C_chap"/>
    <property type="match status" value="1"/>
</dbReference>
<name>A0A0B9AC20_9SPHN</name>
<evidence type="ECO:0000259" key="2">
    <source>
        <dbReference type="Pfam" id="PF03981"/>
    </source>
</evidence>
<comment type="similarity">
    <text evidence="1">Belongs to the UPF0174 family.</text>
</comment>
<evidence type="ECO:0000313" key="4">
    <source>
        <dbReference type="Proteomes" id="UP000031338"/>
    </source>
</evidence>
<dbReference type="EMBL" id="JRVC01000007">
    <property type="protein sequence ID" value="KHS46887.1"/>
    <property type="molecule type" value="Genomic_DNA"/>
</dbReference>
<reference evidence="3 4" key="1">
    <citation type="submission" date="2014-10" db="EMBL/GenBank/DDBJ databases">
        <title>Draft genome sequence of Novosphingobium subterraneum DSM 12447.</title>
        <authorList>
            <person name="Gan H.M."/>
            <person name="Gan H.Y."/>
            <person name="Savka M.A."/>
        </authorList>
    </citation>
    <scope>NUCLEOTIDE SEQUENCE [LARGE SCALE GENOMIC DNA]</scope>
    <source>
        <strain evidence="3 4">DSM 12447</strain>
    </source>
</reference>
<dbReference type="RefSeq" id="WP_039333455.1">
    <property type="nucleotide sequence ID" value="NZ_JBNNWK010000002.1"/>
</dbReference>
<dbReference type="PATRIC" id="fig|48936.3.peg.1729"/>
<evidence type="ECO:0000313" key="3">
    <source>
        <dbReference type="EMBL" id="KHS46887.1"/>
    </source>
</evidence>
<keyword evidence="4" id="KW-1185">Reference proteome</keyword>